<dbReference type="Pfam" id="PF07690">
    <property type="entry name" value="MFS_1"/>
    <property type="match status" value="1"/>
</dbReference>
<feature type="transmembrane region" description="Helical" evidence="7">
    <location>
        <begin position="247"/>
        <end position="269"/>
    </location>
</feature>
<feature type="transmembrane region" description="Helical" evidence="7">
    <location>
        <begin position="93"/>
        <end position="115"/>
    </location>
</feature>
<evidence type="ECO:0000256" key="2">
    <source>
        <dbReference type="ARBA" id="ARBA00022448"/>
    </source>
</evidence>
<evidence type="ECO:0000256" key="4">
    <source>
        <dbReference type="ARBA" id="ARBA00022692"/>
    </source>
</evidence>
<dbReference type="InterPro" id="IPR020846">
    <property type="entry name" value="MFS_dom"/>
</dbReference>
<evidence type="ECO:0000256" key="5">
    <source>
        <dbReference type="ARBA" id="ARBA00022989"/>
    </source>
</evidence>
<keyword evidence="2" id="KW-0813">Transport</keyword>
<sequence>MDTKYENTKINGLSLPYEINSSKEKFNLILFSLGKTVSLLGTYIYSFAISLYILRVTGSGMSFALSILIGTLPRVILSPVAGSLSDRVDKKKLIVILDFLSGTVVLALLTLSFLYGLRIPFIYIATLLLAIISTFFNTCFSAAIPRLVYDHNLVKINSYNRAIDSGSQVLGPILAGLVFGFVSINLFLFINGVSFLLSAISELFINFNLNSSTNQQKPTGNMSMKSIGEDIKEVFAYIKTNKVLCRLIPFSMTFNFLITASLTVIFPFLVINTLKMSSIQYGLIEGAFSVGMLFAAIVIGKLPEKEKKRKDLTRGIIGMGASLIIMGLPGLSFLSGLNTHVVFSLYLIMAVTFAFFLLLVDLPLQVVTQRSIPEHMLGRVMGILAMISSSLMPLGIILAGVTMEIIPAYFLFFITGFYFILSALFMYKSKAMQEY</sequence>
<dbReference type="InterPro" id="IPR011701">
    <property type="entry name" value="MFS"/>
</dbReference>
<dbReference type="Gene3D" id="1.20.1250.20">
    <property type="entry name" value="MFS general substrate transporter like domains"/>
    <property type="match status" value="1"/>
</dbReference>
<feature type="domain" description="Major facilitator superfamily (MFS) profile" evidence="8">
    <location>
        <begin position="27"/>
        <end position="434"/>
    </location>
</feature>
<feature type="transmembrane region" description="Helical" evidence="7">
    <location>
        <begin position="28"/>
        <end position="54"/>
    </location>
</feature>
<evidence type="ECO:0000313" key="10">
    <source>
        <dbReference type="Proteomes" id="UP000623269"/>
    </source>
</evidence>
<name>A0A8J7L2K2_9FIRM</name>
<dbReference type="GO" id="GO:0005886">
    <property type="term" value="C:plasma membrane"/>
    <property type="evidence" value="ECO:0007669"/>
    <property type="project" value="UniProtKB-SubCell"/>
</dbReference>
<feature type="transmembrane region" description="Helical" evidence="7">
    <location>
        <begin position="312"/>
        <end position="331"/>
    </location>
</feature>
<feature type="transmembrane region" description="Helical" evidence="7">
    <location>
        <begin position="121"/>
        <end position="148"/>
    </location>
</feature>
<dbReference type="SUPFAM" id="SSF103473">
    <property type="entry name" value="MFS general substrate transporter"/>
    <property type="match status" value="1"/>
</dbReference>
<proteinExistence type="predicted"/>
<evidence type="ECO:0000256" key="6">
    <source>
        <dbReference type="ARBA" id="ARBA00023136"/>
    </source>
</evidence>
<feature type="transmembrane region" description="Helical" evidence="7">
    <location>
        <begin position="343"/>
        <end position="364"/>
    </location>
</feature>
<evidence type="ECO:0000313" key="9">
    <source>
        <dbReference type="EMBL" id="MBH1940808.1"/>
    </source>
</evidence>
<evidence type="ECO:0000256" key="1">
    <source>
        <dbReference type="ARBA" id="ARBA00004651"/>
    </source>
</evidence>
<feature type="transmembrane region" description="Helical" evidence="7">
    <location>
        <begin position="281"/>
        <end position="300"/>
    </location>
</feature>
<gene>
    <name evidence="9" type="ORF">I5677_07900</name>
</gene>
<accession>A0A8J7L2K2</accession>
<feature type="transmembrane region" description="Helical" evidence="7">
    <location>
        <begin position="405"/>
        <end position="427"/>
    </location>
</feature>
<keyword evidence="4 7" id="KW-0812">Transmembrane</keyword>
<feature type="transmembrane region" description="Helical" evidence="7">
    <location>
        <begin position="60"/>
        <end position="81"/>
    </location>
</feature>
<feature type="transmembrane region" description="Helical" evidence="7">
    <location>
        <begin position="169"/>
        <end position="187"/>
    </location>
</feature>
<dbReference type="InterPro" id="IPR036259">
    <property type="entry name" value="MFS_trans_sf"/>
</dbReference>
<keyword evidence="5 7" id="KW-1133">Transmembrane helix</keyword>
<dbReference type="CDD" id="cd06173">
    <property type="entry name" value="MFS_MefA_like"/>
    <property type="match status" value="1"/>
</dbReference>
<protein>
    <submittedName>
        <fullName evidence="9">MFS transporter</fullName>
    </submittedName>
</protein>
<evidence type="ECO:0000256" key="3">
    <source>
        <dbReference type="ARBA" id="ARBA00022475"/>
    </source>
</evidence>
<dbReference type="PANTHER" id="PTHR43266">
    <property type="entry name" value="MACROLIDE-EFFLUX PROTEIN"/>
    <property type="match status" value="1"/>
</dbReference>
<keyword evidence="3" id="KW-1003">Cell membrane</keyword>
<evidence type="ECO:0000259" key="8">
    <source>
        <dbReference type="PROSITE" id="PS50850"/>
    </source>
</evidence>
<comment type="subcellular location">
    <subcellularLocation>
        <location evidence="1">Cell membrane</location>
        <topology evidence="1">Multi-pass membrane protein</topology>
    </subcellularLocation>
</comment>
<evidence type="ECO:0000256" key="7">
    <source>
        <dbReference type="SAM" id="Phobius"/>
    </source>
</evidence>
<reference evidence="9" key="1">
    <citation type="submission" date="2020-12" db="EMBL/GenBank/DDBJ databases">
        <title>M. sibirica DSM 26468T genome.</title>
        <authorList>
            <person name="Thieme N."/>
            <person name="Rettenmaier R."/>
            <person name="Zverlov V."/>
            <person name="Liebl W."/>
        </authorList>
    </citation>
    <scope>NUCLEOTIDE SEQUENCE</scope>
    <source>
        <strain evidence="9">DSM 26468</strain>
    </source>
</reference>
<comment type="caution">
    <text evidence="9">The sequence shown here is derived from an EMBL/GenBank/DDBJ whole genome shotgun (WGS) entry which is preliminary data.</text>
</comment>
<dbReference type="GO" id="GO:0022857">
    <property type="term" value="F:transmembrane transporter activity"/>
    <property type="evidence" value="ECO:0007669"/>
    <property type="project" value="InterPro"/>
</dbReference>
<organism evidence="9 10">
    <name type="scientific">Mobilitalea sibirica</name>
    <dbReference type="NCBI Taxonomy" id="1462919"/>
    <lineage>
        <taxon>Bacteria</taxon>
        <taxon>Bacillati</taxon>
        <taxon>Bacillota</taxon>
        <taxon>Clostridia</taxon>
        <taxon>Lachnospirales</taxon>
        <taxon>Lachnospiraceae</taxon>
        <taxon>Mobilitalea</taxon>
    </lineage>
</organism>
<keyword evidence="6 7" id="KW-0472">Membrane</keyword>
<dbReference type="RefSeq" id="WP_197661027.1">
    <property type="nucleotide sequence ID" value="NZ_JAEAGR010000006.1"/>
</dbReference>
<dbReference type="EMBL" id="JAEAGR010000006">
    <property type="protein sequence ID" value="MBH1940808.1"/>
    <property type="molecule type" value="Genomic_DNA"/>
</dbReference>
<dbReference type="PANTHER" id="PTHR43266:SF9">
    <property type="entry name" value="PERMEASE, MAJOR FACILITATOR SUPERFAMILY-RELATED"/>
    <property type="match status" value="1"/>
</dbReference>
<dbReference type="PROSITE" id="PS50850">
    <property type="entry name" value="MFS"/>
    <property type="match status" value="1"/>
</dbReference>
<dbReference type="AlphaFoldDB" id="A0A8J7L2K2"/>
<feature type="transmembrane region" description="Helical" evidence="7">
    <location>
        <begin position="376"/>
        <end position="399"/>
    </location>
</feature>
<keyword evidence="10" id="KW-1185">Reference proteome</keyword>
<dbReference type="Proteomes" id="UP000623269">
    <property type="component" value="Unassembled WGS sequence"/>
</dbReference>